<dbReference type="OrthoDB" id="2536768at2759"/>
<proteinExistence type="predicted"/>
<accession>A0A238F767</accession>
<evidence type="ECO:0000313" key="9">
    <source>
        <dbReference type="EMBL" id="SCV68589.1"/>
    </source>
</evidence>
<evidence type="ECO:0000256" key="4">
    <source>
        <dbReference type="ARBA" id="ARBA00023136"/>
    </source>
</evidence>
<sequence length="621" mass="67860">MGRRGRVSSFPTIAALTALTWAALSLAAHVDSHAPTLGRLLRRAPDDPTSSERLSDGEDVFYTSYRRSPGVILTAVVALIAGSYLCLLGKRGWRFTTGLCTALMGQLLTWIIVVNMASIDLKGIAIWGFSMIGFVVGFAIGAIFWRFGIVVAGADGGLALALGLNLMVPHQSNSPTRMAWQEIASSLTGSFIFAFGIDLLVEQASGFSLGLGASHGHRSQRYIFDHRHLPPGVMGYQPRKATRIFLGVMWGLAIIATGFQTWRWRKYPFDRTEKEFMPGSSKTRFVRTDDQLRESRGHTFSMSACNGKHEFWEPQLSRASTFDGRPIPSGPPVIHHDQPPSPPSSIVSTEFARGLHSRPPTEYDHNRRVDQPASVVLLRPIPRYAEPNATPYYEETITHTTLLPIQLVAAPPGKQRATVDRVVCPPGHSGPPSHTNLVKRTSYRKPVPPLIDPQLLESAALGISTGRRRSSQPTESAGESTGDEKESFEVPIAQGFASGREYPLDQRRDNPTLEDSRSETPIFGIDPKTREISSLTETYGTESPRGSPSQADTLPHARPAVASRFTSTTDHLPISPLAEPEVQHAAQPDPRDLARSVLFWPEGMPASSRGRSPGTGSDLRA</sequence>
<evidence type="ECO:0000256" key="2">
    <source>
        <dbReference type="ARBA" id="ARBA00022692"/>
    </source>
</evidence>
<feature type="transmembrane region" description="Helical" evidence="6">
    <location>
        <begin position="244"/>
        <end position="262"/>
    </location>
</feature>
<feature type="compositionally biased region" description="Polar residues" evidence="5">
    <location>
        <begin position="537"/>
        <end position="552"/>
    </location>
</feature>
<dbReference type="Proteomes" id="UP000198372">
    <property type="component" value="Unassembled WGS sequence"/>
</dbReference>
<feature type="region of interest" description="Disordered" evidence="5">
    <location>
        <begin position="537"/>
        <end position="556"/>
    </location>
</feature>
<dbReference type="GO" id="GO:0016020">
    <property type="term" value="C:membrane"/>
    <property type="evidence" value="ECO:0007669"/>
    <property type="project" value="UniProtKB-SubCell"/>
</dbReference>
<evidence type="ECO:0000256" key="6">
    <source>
        <dbReference type="SAM" id="Phobius"/>
    </source>
</evidence>
<feature type="transmembrane region" description="Helical" evidence="6">
    <location>
        <begin position="124"/>
        <end position="144"/>
    </location>
</feature>
<dbReference type="EMBL" id="FMSP01000003">
    <property type="protein sequence ID" value="SCV68589.1"/>
    <property type="molecule type" value="Genomic_DNA"/>
</dbReference>
<feature type="chain" id="PRO_5012986154" evidence="7">
    <location>
        <begin position="28"/>
        <end position="621"/>
    </location>
</feature>
<evidence type="ECO:0000259" key="8">
    <source>
        <dbReference type="Pfam" id="PF13886"/>
    </source>
</evidence>
<organism evidence="9 10">
    <name type="scientific">Microbotryum intermedium</name>
    <dbReference type="NCBI Taxonomy" id="269621"/>
    <lineage>
        <taxon>Eukaryota</taxon>
        <taxon>Fungi</taxon>
        <taxon>Dikarya</taxon>
        <taxon>Basidiomycota</taxon>
        <taxon>Pucciniomycotina</taxon>
        <taxon>Microbotryomycetes</taxon>
        <taxon>Microbotryales</taxon>
        <taxon>Microbotryaceae</taxon>
        <taxon>Microbotryum</taxon>
    </lineage>
</organism>
<protein>
    <submittedName>
        <fullName evidence="9">BQ2448_710 protein</fullName>
    </submittedName>
</protein>
<gene>
    <name evidence="9" type="ORF">BQ2448_710</name>
</gene>
<evidence type="ECO:0000256" key="5">
    <source>
        <dbReference type="SAM" id="MobiDB-lite"/>
    </source>
</evidence>
<evidence type="ECO:0000313" key="10">
    <source>
        <dbReference type="Proteomes" id="UP000198372"/>
    </source>
</evidence>
<keyword evidence="2 6" id="KW-0812">Transmembrane</keyword>
<feature type="compositionally biased region" description="Basic and acidic residues" evidence="5">
    <location>
        <begin position="502"/>
        <end position="518"/>
    </location>
</feature>
<comment type="subcellular location">
    <subcellularLocation>
        <location evidence="1">Membrane</location>
        <topology evidence="1">Multi-pass membrane protein</topology>
    </subcellularLocation>
</comment>
<reference evidence="10" key="1">
    <citation type="submission" date="2016-09" db="EMBL/GenBank/DDBJ databases">
        <authorList>
            <person name="Jeantristanb JTB J.-T."/>
            <person name="Ricardo R."/>
        </authorList>
    </citation>
    <scope>NUCLEOTIDE SEQUENCE [LARGE SCALE GENOMIC DNA]</scope>
</reference>
<feature type="region of interest" description="Disordered" evidence="5">
    <location>
        <begin position="463"/>
        <end position="531"/>
    </location>
</feature>
<name>A0A238F767_9BASI</name>
<evidence type="ECO:0000256" key="3">
    <source>
        <dbReference type="ARBA" id="ARBA00022989"/>
    </source>
</evidence>
<dbReference type="AlphaFoldDB" id="A0A238F767"/>
<feature type="domain" description="TM7S3/TM198-like" evidence="8">
    <location>
        <begin position="76"/>
        <end position="193"/>
    </location>
</feature>
<dbReference type="InterPro" id="IPR025256">
    <property type="entry name" value="TM7S3/TM198-like_dom"/>
</dbReference>
<feature type="transmembrane region" description="Helical" evidence="6">
    <location>
        <begin position="149"/>
        <end position="168"/>
    </location>
</feature>
<feature type="signal peptide" evidence="7">
    <location>
        <begin position="1"/>
        <end position="27"/>
    </location>
</feature>
<keyword evidence="4 6" id="KW-0472">Membrane</keyword>
<evidence type="ECO:0000256" key="7">
    <source>
        <dbReference type="SAM" id="SignalP"/>
    </source>
</evidence>
<feature type="region of interest" description="Disordered" evidence="5">
    <location>
        <begin position="564"/>
        <end position="621"/>
    </location>
</feature>
<keyword evidence="7" id="KW-0732">Signal</keyword>
<dbReference type="Pfam" id="PF13886">
    <property type="entry name" value="TM7S3_TM198"/>
    <property type="match status" value="1"/>
</dbReference>
<evidence type="ECO:0000256" key="1">
    <source>
        <dbReference type="ARBA" id="ARBA00004141"/>
    </source>
</evidence>
<feature type="transmembrane region" description="Helical" evidence="6">
    <location>
        <begin position="183"/>
        <end position="201"/>
    </location>
</feature>
<keyword evidence="3 6" id="KW-1133">Transmembrane helix</keyword>
<keyword evidence="10" id="KW-1185">Reference proteome</keyword>
<feature type="transmembrane region" description="Helical" evidence="6">
    <location>
        <begin position="95"/>
        <end position="118"/>
    </location>
</feature>
<feature type="transmembrane region" description="Helical" evidence="6">
    <location>
        <begin position="70"/>
        <end position="88"/>
    </location>
</feature>